<protein>
    <submittedName>
        <fullName evidence="2">tRNA CCA-pyrophosphorylase</fullName>
    </submittedName>
</protein>
<gene>
    <name evidence="2" type="ORF">DRJ31_08150</name>
</gene>
<sequence length="122" mass="13387">MIEVEIVSGRTLDQGATVEEKLTEEYFKAVSYIELSEDDYKALGLQEGDKVKVKTEFGEVVVFAKKGDLPKGIAFIPMGPYANQVIDPSTDGTGMPQFKGVKAVIEKTEEDVKSVKELLEAI</sequence>
<reference evidence="2 3" key="1">
    <citation type="submission" date="2018-06" db="EMBL/GenBank/DDBJ databases">
        <title>Extensive metabolic versatility and redundancy in microbially diverse, dynamic hydrothermal sediments.</title>
        <authorList>
            <person name="Dombrowski N."/>
            <person name="Teske A."/>
            <person name="Baker B.J."/>
        </authorList>
    </citation>
    <scope>NUCLEOTIDE SEQUENCE [LARGE SCALE GENOMIC DNA]</scope>
    <source>
        <strain evidence="2">B66_G16</strain>
    </source>
</reference>
<feature type="domain" description="Molybdopterin dinucleotide-binding" evidence="1">
    <location>
        <begin position="7"/>
        <end position="101"/>
    </location>
</feature>
<comment type="caution">
    <text evidence="2">The sequence shown here is derived from an EMBL/GenBank/DDBJ whole genome shotgun (WGS) entry which is preliminary data.</text>
</comment>
<dbReference type="Gene3D" id="2.40.40.20">
    <property type="match status" value="1"/>
</dbReference>
<accession>A0A497ELP5</accession>
<dbReference type="EMBL" id="QMQV01000099">
    <property type="protein sequence ID" value="RLE47922.1"/>
    <property type="molecule type" value="Genomic_DNA"/>
</dbReference>
<name>A0A497ELP5_9CREN</name>
<dbReference type="InterPro" id="IPR006657">
    <property type="entry name" value="MoPterin_dinucl-bd_dom"/>
</dbReference>
<dbReference type="InterPro" id="IPR012040">
    <property type="entry name" value="Formylmethanofuran_DH_dsu"/>
</dbReference>
<dbReference type="GO" id="GO:0016491">
    <property type="term" value="F:oxidoreductase activity"/>
    <property type="evidence" value="ECO:0007669"/>
    <property type="project" value="InterPro"/>
</dbReference>
<evidence type="ECO:0000259" key="1">
    <source>
        <dbReference type="Pfam" id="PF01568"/>
    </source>
</evidence>
<dbReference type="InterPro" id="IPR009010">
    <property type="entry name" value="Asp_de-COase-like_dom_sf"/>
</dbReference>
<proteinExistence type="predicted"/>
<evidence type="ECO:0000313" key="3">
    <source>
        <dbReference type="Proteomes" id="UP000278475"/>
    </source>
</evidence>
<organism evidence="2 3">
    <name type="scientific">Thermoproteota archaeon</name>
    <dbReference type="NCBI Taxonomy" id="2056631"/>
    <lineage>
        <taxon>Archaea</taxon>
        <taxon>Thermoproteota</taxon>
    </lineage>
</organism>
<dbReference type="Proteomes" id="UP000278475">
    <property type="component" value="Unassembled WGS sequence"/>
</dbReference>
<dbReference type="PIRSF" id="PIRSF015873">
    <property type="entry name" value="FwdD"/>
    <property type="match status" value="1"/>
</dbReference>
<dbReference type="AlphaFoldDB" id="A0A497ELP5"/>
<dbReference type="GO" id="GO:0043546">
    <property type="term" value="F:molybdopterin cofactor binding"/>
    <property type="evidence" value="ECO:0007669"/>
    <property type="project" value="InterPro"/>
</dbReference>
<dbReference type="SUPFAM" id="SSF50692">
    <property type="entry name" value="ADC-like"/>
    <property type="match status" value="1"/>
</dbReference>
<evidence type="ECO:0000313" key="2">
    <source>
        <dbReference type="EMBL" id="RLE47922.1"/>
    </source>
</evidence>
<dbReference type="Pfam" id="PF01568">
    <property type="entry name" value="Molydop_binding"/>
    <property type="match status" value="1"/>
</dbReference>